<reference evidence="2" key="1">
    <citation type="journal article" date="2014" name="Nat. Genet.">
        <title>A reference genome for common bean and genome-wide analysis of dual domestications.</title>
        <authorList>
            <person name="Schmutz J."/>
            <person name="McClean P.E."/>
            <person name="Mamidi S."/>
            <person name="Wu G.A."/>
            <person name="Cannon S.B."/>
            <person name="Grimwood J."/>
            <person name="Jenkins J."/>
            <person name="Shu S."/>
            <person name="Song Q."/>
            <person name="Chavarro C."/>
            <person name="Torres-Torres M."/>
            <person name="Geffroy V."/>
            <person name="Moghaddam S.M."/>
            <person name="Gao D."/>
            <person name="Abernathy B."/>
            <person name="Barry K."/>
            <person name="Blair M."/>
            <person name="Brick M.A."/>
            <person name="Chovatia M."/>
            <person name="Gepts P."/>
            <person name="Goodstein D.M."/>
            <person name="Gonzales M."/>
            <person name="Hellsten U."/>
            <person name="Hyten D.L."/>
            <person name="Jia G."/>
            <person name="Kelly J.D."/>
            <person name="Kudrna D."/>
            <person name="Lee R."/>
            <person name="Richard M.M."/>
            <person name="Miklas P.N."/>
            <person name="Osorno J.M."/>
            <person name="Rodrigues J."/>
            <person name="Thareau V."/>
            <person name="Urrea C.A."/>
            <person name="Wang M."/>
            <person name="Yu Y."/>
            <person name="Zhang M."/>
            <person name="Wing R.A."/>
            <person name="Cregan P.B."/>
            <person name="Rokhsar D.S."/>
            <person name="Jackson S.A."/>
        </authorList>
    </citation>
    <scope>NUCLEOTIDE SEQUENCE [LARGE SCALE GENOMIC DNA]</scope>
    <source>
        <strain evidence="2">cv. G19833</strain>
    </source>
</reference>
<dbReference type="AlphaFoldDB" id="V7BW38"/>
<gene>
    <name evidence="1" type="ORF">PHAVU_005G055700g</name>
</gene>
<sequence>MCLSDNNRPVIFRKERTSRKDSVKEGLDMTSTISLFFSVCHLRSVTNGLTCRTPFDTLFKCCWRWISQEYRSDKCLNSGSGIVRPIHPLNTNNMARKDRRIYSEG</sequence>
<dbReference type="Gramene" id="ESW21260">
    <property type="protein sequence ID" value="ESW21260"/>
    <property type="gene ID" value="PHAVU_005G055700g"/>
</dbReference>
<dbReference type="EMBL" id="CM002292">
    <property type="protein sequence ID" value="ESW21260.1"/>
    <property type="molecule type" value="Genomic_DNA"/>
</dbReference>
<protein>
    <submittedName>
        <fullName evidence="1">Uncharacterized protein</fullName>
    </submittedName>
</protein>
<accession>V7BW38</accession>
<keyword evidence="2" id="KW-1185">Reference proteome</keyword>
<evidence type="ECO:0000313" key="2">
    <source>
        <dbReference type="Proteomes" id="UP000000226"/>
    </source>
</evidence>
<evidence type="ECO:0000313" key="1">
    <source>
        <dbReference type="EMBL" id="ESW21260.1"/>
    </source>
</evidence>
<proteinExistence type="predicted"/>
<name>V7BW38_PHAVU</name>
<organism evidence="1 2">
    <name type="scientific">Phaseolus vulgaris</name>
    <name type="common">Kidney bean</name>
    <name type="synonym">French bean</name>
    <dbReference type="NCBI Taxonomy" id="3885"/>
    <lineage>
        <taxon>Eukaryota</taxon>
        <taxon>Viridiplantae</taxon>
        <taxon>Streptophyta</taxon>
        <taxon>Embryophyta</taxon>
        <taxon>Tracheophyta</taxon>
        <taxon>Spermatophyta</taxon>
        <taxon>Magnoliopsida</taxon>
        <taxon>eudicotyledons</taxon>
        <taxon>Gunneridae</taxon>
        <taxon>Pentapetalae</taxon>
        <taxon>rosids</taxon>
        <taxon>fabids</taxon>
        <taxon>Fabales</taxon>
        <taxon>Fabaceae</taxon>
        <taxon>Papilionoideae</taxon>
        <taxon>50 kb inversion clade</taxon>
        <taxon>NPAAA clade</taxon>
        <taxon>indigoferoid/millettioid clade</taxon>
        <taxon>Phaseoleae</taxon>
        <taxon>Phaseolus</taxon>
    </lineage>
</organism>
<dbReference type="Proteomes" id="UP000000226">
    <property type="component" value="Chromosome 5"/>
</dbReference>